<dbReference type="EMBL" id="PDCK01000041">
    <property type="protein sequence ID" value="PRQ43952.1"/>
    <property type="molecule type" value="Genomic_DNA"/>
</dbReference>
<keyword evidence="2" id="KW-1185">Reference proteome</keyword>
<name>A0A2P6RBZ7_ROSCH</name>
<accession>A0A2P6RBZ7</accession>
<dbReference type="Gramene" id="PRQ43952">
    <property type="protein sequence ID" value="PRQ43952"/>
    <property type="gene ID" value="RchiOBHm_Chr3g0473871"/>
</dbReference>
<dbReference type="Proteomes" id="UP000238479">
    <property type="component" value="Chromosome 3"/>
</dbReference>
<organism evidence="1 2">
    <name type="scientific">Rosa chinensis</name>
    <name type="common">China rose</name>
    <dbReference type="NCBI Taxonomy" id="74649"/>
    <lineage>
        <taxon>Eukaryota</taxon>
        <taxon>Viridiplantae</taxon>
        <taxon>Streptophyta</taxon>
        <taxon>Embryophyta</taxon>
        <taxon>Tracheophyta</taxon>
        <taxon>Spermatophyta</taxon>
        <taxon>Magnoliopsida</taxon>
        <taxon>eudicotyledons</taxon>
        <taxon>Gunneridae</taxon>
        <taxon>Pentapetalae</taxon>
        <taxon>rosids</taxon>
        <taxon>fabids</taxon>
        <taxon>Rosales</taxon>
        <taxon>Rosaceae</taxon>
        <taxon>Rosoideae</taxon>
        <taxon>Rosoideae incertae sedis</taxon>
        <taxon>Rosa</taxon>
    </lineage>
</organism>
<evidence type="ECO:0000313" key="1">
    <source>
        <dbReference type="EMBL" id="PRQ43952.1"/>
    </source>
</evidence>
<proteinExistence type="predicted"/>
<protein>
    <submittedName>
        <fullName evidence="1">Uncharacterized protein</fullName>
    </submittedName>
</protein>
<reference evidence="1 2" key="1">
    <citation type="journal article" date="2018" name="Nat. Genet.">
        <title>The Rosa genome provides new insights in the design of modern roses.</title>
        <authorList>
            <person name="Bendahmane M."/>
        </authorList>
    </citation>
    <scope>NUCLEOTIDE SEQUENCE [LARGE SCALE GENOMIC DNA]</scope>
    <source>
        <strain evidence="2">cv. Old Blush</strain>
    </source>
</reference>
<evidence type="ECO:0000313" key="2">
    <source>
        <dbReference type="Proteomes" id="UP000238479"/>
    </source>
</evidence>
<gene>
    <name evidence="1" type="ORF">RchiOBHm_Chr3g0473871</name>
</gene>
<sequence>MELWRSPERSQSRLRYMCINGCMTNPVEFSKLVEYQQRLCSSKQCQQSFNEDKLHQSSCPHSHPHHIQRLCQMNTS</sequence>
<dbReference type="AlphaFoldDB" id="A0A2P6RBZ7"/>
<comment type="caution">
    <text evidence="1">The sequence shown here is derived from an EMBL/GenBank/DDBJ whole genome shotgun (WGS) entry which is preliminary data.</text>
</comment>